<dbReference type="OrthoDB" id="49016at2759"/>
<protein>
    <recommendedName>
        <fullName evidence="5">Sec23/Sec24 helical domain-containing protein</fullName>
    </recommendedName>
</protein>
<name>A0A3S5CHL2_9PLAT</name>
<evidence type="ECO:0000259" key="1">
    <source>
        <dbReference type="Pfam" id="PF00626"/>
    </source>
</evidence>
<dbReference type="InterPro" id="IPR050550">
    <property type="entry name" value="SEC23_SEC24_subfamily"/>
</dbReference>
<feature type="domain" description="Gelsolin-like" evidence="1">
    <location>
        <begin position="167"/>
        <end position="227"/>
    </location>
</feature>
<dbReference type="Gene3D" id="3.40.20.10">
    <property type="entry name" value="Severin"/>
    <property type="match status" value="1"/>
</dbReference>
<accession>A0A3S5CHL2</accession>
<dbReference type="InterPro" id="IPR029006">
    <property type="entry name" value="ADF-H/Gelsolin-like_dom_sf"/>
</dbReference>
<organism evidence="3 4">
    <name type="scientific">Protopolystoma xenopodis</name>
    <dbReference type="NCBI Taxonomy" id="117903"/>
    <lineage>
        <taxon>Eukaryota</taxon>
        <taxon>Metazoa</taxon>
        <taxon>Spiralia</taxon>
        <taxon>Lophotrochozoa</taxon>
        <taxon>Platyhelminthes</taxon>
        <taxon>Monogenea</taxon>
        <taxon>Polyopisthocotylea</taxon>
        <taxon>Polystomatidea</taxon>
        <taxon>Polystomatidae</taxon>
        <taxon>Protopolystoma</taxon>
    </lineage>
</organism>
<comment type="caution">
    <text evidence="3">The sequence shown here is derived from an EMBL/GenBank/DDBJ whole genome shotgun (WGS) entry which is preliminary data.</text>
</comment>
<dbReference type="PANTHER" id="PTHR13803:SF4">
    <property type="entry name" value="SECRETORY 24CD, ISOFORM C"/>
    <property type="match status" value="1"/>
</dbReference>
<dbReference type="SUPFAM" id="SSF81995">
    <property type="entry name" value="beta-sandwich domain of Sec23/24"/>
    <property type="match status" value="1"/>
</dbReference>
<dbReference type="InterPro" id="IPR036180">
    <property type="entry name" value="Gelsolin-like_dom_sf"/>
</dbReference>
<dbReference type="InterPro" id="IPR006900">
    <property type="entry name" value="Sec23/24_helical_dom"/>
</dbReference>
<dbReference type="AlphaFoldDB" id="A0A3S5CHL2"/>
<dbReference type="Gene3D" id="1.20.120.730">
    <property type="entry name" value="Sec23/Sec24 helical domain"/>
    <property type="match status" value="1"/>
</dbReference>
<evidence type="ECO:0000313" key="4">
    <source>
        <dbReference type="Proteomes" id="UP000784294"/>
    </source>
</evidence>
<feature type="domain" description="Sec23/Sec24 helical" evidence="2">
    <location>
        <begin position="35"/>
        <end position="144"/>
    </location>
</feature>
<dbReference type="GO" id="GO:0000149">
    <property type="term" value="F:SNARE binding"/>
    <property type="evidence" value="ECO:0007669"/>
    <property type="project" value="TreeGrafter"/>
</dbReference>
<sequence length="299" mass="33919">VACLYTSVEGKRRLRIHNLSLNTSSQHVDIYRLCDLDSHVNWLAKFTCRAALSKPHSAISEELTTRLAQSLFAYRRYCTGPGIGAGSGGAGNFASPAELVLPETLKLLPLFVQSLIKCDAIKPALDITLDDKSLAIFLILGMDSFETNILLYPRLYSIHNLPDGFETLPTPLRCSFERVSADSAYIVDNGISGLILWLGNQLPSDWLLAAFGVARLDQIEENKNCLPEMPTPVSQGLHHLIRLIRANHRRYCRLMVIRQSDKSEIWFKRFMYEDRIDQRSISYLEYLCHIHKEVRSLLK</sequence>
<dbReference type="InterPro" id="IPR036175">
    <property type="entry name" value="Sec23/24_helical_dom_sf"/>
</dbReference>
<dbReference type="GO" id="GO:0006886">
    <property type="term" value="P:intracellular protein transport"/>
    <property type="evidence" value="ECO:0007669"/>
    <property type="project" value="InterPro"/>
</dbReference>
<reference evidence="3" key="1">
    <citation type="submission" date="2018-11" db="EMBL/GenBank/DDBJ databases">
        <authorList>
            <consortium name="Pathogen Informatics"/>
        </authorList>
    </citation>
    <scope>NUCLEOTIDE SEQUENCE</scope>
</reference>
<dbReference type="GO" id="GO:0008270">
    <property type="term" value="F:zinc ion binding"/>
    <property type="evidence" value="ECO:0007669"/>
    <property type="project" value="TreeGrafter"/>
</dbReference>
<proteinExistence type="predicted"/>
<dbReference type="SUPFAM" id="SSF81811">
    <property type="entry name" value="Helical domain of Sec23/24"/>
    <property type="match status" value="1"/>
</dbReference>
<dbReference type="Pfam" id="PF04815">
    <property type="entry name" value="Sec23_helical"/>
    <property type="match status" value="1"/>
</dbReference>
<dbReference type="EMBL" id="CAAALY010005298">
    <property type="protein sequence ID" value="VEL09031.1"/>
    <property type="molecule type" value="Genomic_DNA"/>
</dbReference>
<evidence type="ECO:0000259" key="2">
    <source>
        <dbReference type="Pfam" id="PF04815"/>
    </source>
</evidence>
<evidence type="ECO:0008006" key="5">
    <source>
        <dbReference type="Google" id="ProtNLM"/>
    </source>
</evidence>
<dbReference type="Pfam" id="PF00626">
    <property type="entry name" value="Gelsolin"/>
    <property type="match status" value="1"/>
</dbReference>
<dbReference type="SUPFAM" id="SSF82754">
    <property type="entry name" value="C-terminal, gelsolin-like domain of Sec23/24"/>
    <property type="match status" value="1"/>
</dbReference>
<dbReference type="Proteomes" id="UP000784294">
    <property type="component" value="Unassembled WGS sequence"/>
</dbReference>
<dbReference type="GO" id="GO:0070971">
    <property type="term" value="C:endoplasmic reticulum exit site"/>
    <property type="evidence" value="ECO:0007669"/>
    <property type="project" value="TreeGrafter"/>
</dbReference>
<dbReference type="GO" id="GO:0090110">
    <property type="term" value="P:COPII-coated vesicle cargo loading"/>
    <property type="evidence" value="ECO:0007669"/>
    <property type="project" value="TreeGrafter"/>
</dbReference>
<evidence type="ECO:0000313" key="3">
    <source>
        <dbReference type="EMBL" id="VEL09031.1"/>
    </source>
</evidence>
<keyword evidence="4" id="KW-1185">Reference proteome</keyword>
<gene>
    <name evidence="3" type="ORF">PXEA_LOCUS2471</name>
</gene>
<dbReference type="PANTHER" id="PTHR13803">
    <property type="entry name" value="SEC24-RELATED PROTEIN"/>
    <property type="match status" value="1"/>
</dbReference>
<dbReference type="InterPro" id="IPR007123">
    <property type="entry name" value="Gelsolin-like_dom"/>
</dbReference>
<feature type="non-terminal residue" evidence="3">
    <location>
        <position position="1"/>
    </location>
</feature>
<dbReference type="GO" id="GO:0030127">
    <property type="term" value="C:COPII vesicle coat"/>
    <property type="evidence" value="ECO:0007669"/>
    <property type="project" value="InterPro"/>
</dbReference>